<comment type="subcellular location">
    <subcellularLocation>
        <location evidence="1 7">Cell membrane</location>
        <topology evidence="1 7">Multi-pass membrane protein</topology>
    </subcellularLocation>
</comment>
<keyword evidence="5 7" id="KW-1133">Transmembrane helix</keyword>
<dbReference type="PANTHER" id="PTHR43227:SF8">
    <property type="entry name" value="DIACETYLCHITOBIOSE UPTAKE SYSTEM PERMEASE PROTEIN DASB"/>
    <property type="match status" value="1"/>
</dbReference>
<evidence type="ECO:0000256" key="4">
    <source>
        <dbReference type="ARBA" id="ARBA00022692"/>
    </source>
</evidence>
<feature type="transmembrane region" description="Helical" evidence="7">
    <location>
        <begin position="106"/>
        <end position="127"/>
    </location>
</feature>
<keyword evidence="2 7" id="KW-0813">Transport</keyword>
<keyword evidence="6 7" id="KW-0472">Membrane</keyword>
<keyword evidence="10" id="KW-1185">Reference proteome</keyword>
<feature type="transmembrane region" description="Helical" evidence="7">
    <location>
        <begin position="38"/>
        <end position="61"/>
    </location>
</feature>
<dbReference type="InterPro" id="IPR000515">
    <property type="entry name" value="MetI-like"/>
</dbReference>
<proteinExistence type="inferred from homology"/>
<feature type="transmembrane region" description="Helical" evidence="7">
    <location>
        <begin position="139"/>
        <end position="158"/>
    </location>
</feature>
<feature type="transmembrane region" description="Helical" evidence="7">
    <location>
        <begin position="239"/>
        <end position="260"/>
    </location>
</feature>
<reference evidence="10" key="1">
    <citation type="submission" date="2023-12" db="EMBL/GenBank/DDBJ databases">
        <title>Novel isolates from deep terrestrial aquifers shed light on the physiology and ecology of the class Limnochordia.</title>
        <authorList>
            <person name="Karnachuk O.V."/>
            <person name="Lukina A.P."/>
            <person name="Avakyan M.R."/>
            <person name="Kadnikov V."/>
            <person name="Begmatov S."/>
            <person name="Beletsky A.V."/>
            <person name="Mardanov A.V."/>
            <person name="Ravin N.V."/>
        </authorList>
    </citation>
    <scope>NUCLEOTIDE SEQUENCE [LARGE SCALE GENOMIC DNA]</scope>
    <source>
        <strain evidence="10">LN</strain>
    </source>
</reference>
<gene>
    <name evidence="9" type="ORF">VLY81_09485</name>
</gene>
<dbReference type="InterPro" id="IPR050809">
    <property type="entry name" value="UgpAE/MalFG_permease"/>
</dbReference>
<accession>A0ABZ1BLH2</accession>
<evidence type="ECO:0000313" key="10">
    <source>
        <dbReference type="Proteomes" id="UP001333102"/>
    </source>
</evidence>
<dbReference type="PANTHER" id="PTHR43227">
    <property type="entry name" value="BLL4140 PROTEIN"/>
    <property type="match status" value="1"/>
</dbReference>
<dbReference type="Pfam" id="PF00528">
    <property type="entry name" value="BPD_transp_1"/>
    <property type="match status" value="1"/>
</dbReference>
<dbReference type="InterPro" id="IPR035906">
    <property type="entry name" value="MetI-like_sf"/>
</dbReference>
<dbReference type="SUPFAM" id="SSF161098">
    <property type="entry name" value="MetI-like"/>
    <property type="match status" value="1"/>
</dbReference>
<dbReference type="Gene3D" id="1.10.3720.10">
    <property type="entry name" value="MetI-like"/>
    <property type="match status" value="1"/>
</dbReference>
<protein>
    <submittedName>
        <fullName evidence="9">Sugar ABC transporter permease</fullName>
    </submittedName>
</protein>
<comment type="similarity">
    <text evidence="7">Belongs to the binding-protein-dependent transport system permease family.</text>
</comment>
<dbReference type="Proteomes" id="UP001333102">
    <property type="component" value="Chromosome"/>
</dbReference>
<keyword evidence="3" id="KW-1003">Cell membrane</keyword>
<evidence type="ECO:0000256" key="3">
    <source>
        <dbReference type="ARBA" id="ARBA00022475"/>
    </source>
</evidence>
<evidence type="ECO:0000259" key="8">
    <source>
        <dbReference type="PROSITE" id="PS50928"/>
    </source>
</evidence>
<evidence type="ECO:0000313" key="9">
    <source>
        <dbReference type="EMBL" id="WRP13674.1"/>
    </source>
</evidence>
<feature type="domain" description="ABC transmembrane type-1" evidence="8">
    <location>
        <begin position="102"/>
        <end position="319"/>
    </location>
</feature>
<dbReference type="PROSITE" id="PS50928">
    <property type="entry name" value="ABC_TM1"/>
    <property type="match status" value="1"/>
</dbReference>
<dbReference type="EMBL" id="CP141614">
    <property type="protein sequence ID" value="WRP13674.1"/>
    <property type="molecule type" value="Genomic_DNA"/>
</dbReference>
<evidence type="ECO:0000256" key="5">
    <source>
        <dbReference type="ARBA" id="ARBA00022989"/>
    </source>
</evidence>
<feature type="transmembrane region" description="Helical" evidence="7">
    <location>
        <begin position="301"/>
        <end position="320"/>
    </location>
</feature>
<evidence type="ECO:0000256" key="7">
    <source>
        <dbReference type="RuleBase" id="RU363032"/>
    </source>
</evidence>
<evidence type="ECO:0000256" key="6">
    <source>
        <dbReference type="ARBA" id="ARBA00023136"/>
    </source>
</evidence>
<sequence length="331" mass="36691">MAPTYSRPRADPPERALPWLAHLRAAVRLARRREWYGVPYVLPLLLYLGVLLLYPLGYVVYLSLHDVNLLSMASRWVGLDNYRWAFEFEMPGSRGVYFTTSLLRSLGWVALSLSLKVSLGLAGAVLLSQPTRLGRLYQAVTILPWGLPWAIAAMIWAWSYNTQFGFVNGILRLAGLVEQPVAFLGTPVSAFVSTAVADAWIGLPFMVVMILAGLRSVPPEVLDAALVDGASPWQRWVRVTLPLVLPVILTTALLSTVWTFNSYDPIWVMTRGGPLGATETLPIAVYNVGFRQLRIGGIGRAAAMTVMQVLLVSIIAWLYLRMLRRSQQQAG</sequence>
<dbReference type="RefSeq" id="WP_324667919.1">
    <property type="nucleotide sequence ID" value="NZ_CP141614.1"/>
</dbReference>
<evidence type="ECO:0000256" key="1">
    <source>
        <dbReference type="ARBA" id="ARBA00004651"/>
    </source>
</evidence>
<name>A0ABZ1BLH2_9FIRM</name>
<organism evidence="9 10">
    <name type="scientific">Geochorda subterranea</name>
    <dbReference type="NCBI Taxonomy" id="3109564"/>
    <lineage>
        <taxon>Bacteria</taxon>
        <taxon>Bacillati</taxon>
        <taxon>Bacillota</taxon>
        <taxon>Limnochordia</taxon>
        <taxon>Limnochordales</taxon>
        <taxon>Geochordaceae</taxon>
        <taxon>Geochorda</taxon>
    </lineage>
</organism>
<evidence type="ECO:0000256" key="2">
    <source>
        <dbReference type="ARBA" id="ARBA00022448"/>
    </source>
</evidence>
<keyword evidence="4 7" id="KW-0812">Transmembrane</keyword>
<dbReference type="CDD" id="cd06261">
    <property type="entry name" value="TM_PBP2"/>
    <property type="match status" value="1"/>
</dbReference>
<feature type="transmembrane region" description="Helical" evidence="7">
    <location>
        <begin position="199"/>
        <end position="218"/>
    </location>
</feature>